<name>X1CFK4_9ZZZZ</name>
<reference evidence="2" key="1">
    <citation type="journal article" date="2014" name="Front. Microbiol.">
        <title>High frequency of phylogenetically diverse reductive dehalogenase-homologous genes in deep subseafloor sedimentary metagenomes.</title>
        <authorList>
            <person name="Kawai M."/>
            <person name="Futagami T."/>
            <person name="Toyoda A."/>
            <person name="Takaki Y."/>
            <person name="Nishi S."/>
            <person name="Hori S."/>
            <person name="Arai W."/>
            <person name="Tsubouchi T."/>
            <person name="Morono Y."/>
            <person name="Uchiyama I."/>
            <person name="Ito T."/>
            <person name="Fujiyama A."/>
            <person name="Inagaki F."/>
            <person name="Takami H."/>
        </authorList>
    </citation>
    <scope>NUCLEOTIDE SEQUENCE</scope>
    <source>
        <strain evidence="2">Expedition CK06-06</strain>
    </source>
</reference>
<feature type="domain" description="YhcG N-terminal" evidence="1">
    <location>
        <begin position="24"/>
        <end position="108"/>
    </location>
</feature>
<dbReference type="EMBL" id="BART01023372">
    <property type="protein sequence ID" value="GAG91892.1"/>
    <property type="molecule type" value="Genomic_DNA"/>
</dbReference>
<dbReference type="AlphaFoldDB" id="X1CFK4"/>
<evidence type="ECO:0000259" key="1">
    <source>
        <dbReference type="Pfam" id="PF17761"/>
    </source>
</evidence>
<gene>
    <name evidence="2" type="ORF">S01H4_42539</name>
</gene>
<protein>
    <recommendedName>
        <fullName evidence="1">YhcG N-terminal domain-containing protein</fullName>
    </recommendedName>
</protein>
<feature type="non-terminal residue" evidence="2">
    <location>
        <position position="109"/>
    </location>
</feature>
<comment type="caution">
    <text evidence="2">The sequence shown here is derived from an EMBL/GenBank/DDBJ whole genome shotgun (WGS) entry which is preliminary data.</text>
</comment>
<organism evidence="2">
    <name type="scientific">marine sediment metagenome</name>
    <dbReference type="NCBI Taxonomy" id="412755"/>
    <lineage>
        <taxon>unclassified sequences</taxon>
        <taxon>metagenomes</taxon>
        <taxon>ecological metagenomes</taxon>
    </lineage>
</organism>
<dbReference type="InterPro" id="IPR053148">
    <property type="entry name" value="PD-DEXK-like_domain"/>
</dbReference>
<dbReference type="InterPro" id="IPR041527">
    <property type="entry name" value="YhcG_N"/>
</dbReference>
<dbReference type="PANTHER" id="PTHR30547:SF5">
    <property type="entry name" value="NUCLEASE YHCG-RELATED"/>
    <property type="match status" value="1"/>
</dbReference>
<accession>X1CFK4</accession>
<dbReference type="Pfam" id="PF17761">
    <property type="entry name" value="DUF1016_N"/>
    <property type="match status" value="1"/>
</dbReference>
<sequence length="109" mass="12513">MRKEMGKQVVKTDNRPISGNLISDIRSLIETARHNVAVTVNAGLTILYRQIGSRIRQDILKEKRARYGEDLLPKLSAKLVHEFGRGFTEKNLRRMVQFAEVFSDMEIVV</sequence>
<proteinExistence type="predicted"/>
<evidence type="ECO:0000313" key="2">
    <source>
        <dbReference type="EMBL" id="GAG91892.1"/>
    </source>
</evidence>
<dbReference type="PANTHER" id="PTHR30547">
    <property type="entry name" value="UNCHARACTERIZED PROTEIN YHCG-RELATED"/>
    <property type="match status" value="1"/>
</dbReference>